<evidence type="ECO:0000313" key="1">
    <source>
        <dbReference type="EMBL" id="KAF2897909.1"/>
    </source>
</evidence>
<organism evidence="1 2">
    <name type="scientific">Ignelater luminosus</name>
    <name type="common">Cucubano</name>
    <name type="synonym">Pyrophorus luminosus</name>
    <dbReference type="NCBI Taxonomy" id="2038154"/>
    <lineage>
        <taxon>Eukaryota</taxon>
        <taxon>Metazoa</taxon>
        <taxon>Ecdysozoa</taxon>
        <taxon>Arthropoda</taxon>
        <taxon>Hexapoda</taxon>
        <taxon>Insecta</taxon>
        <taxon>Pterygota</taxon>
        <taxon>Neoptera</taxon>
        <taxon>Endopterygota</taxon>
        <taxon>Coleoptera</taxon>
        <taxon>Polyphaga</taxon>
        <taxon>Elateriformia</taxon>
        <taxon>Elateroidea</taxon>
        <taxon>Elateridae</taxon>
        <taxon>Agrypninae</taxon>
        <taxon>Pyrophorini</taxon>
        <taxon>Ignelater</taxon>
    </lineage>
</organism>
<gene>
    <name evidence="1" type="ORF">ILUMI_08266</name>
</gene>
<comment type="caution">
    <text evidence="1">The sequence shown here is derived from an EMBL/GenBank/DDBJ whole genome shotgun (WGS) entry which is preliminary data.</text>
</comment>
<dbReference type="AlphaFoldDB" id="A0A8K0D295"/>
<keyword evidence="2" id="KW-1185">Reference proteome</keyword>
<proteinExistence type="predicted"/>
<dbReference type="Proteomes" id="UP000801492">
    <property type="component" value="Unassembled WGS sequence"/>
</dbReference>
<evidence type="ECO:0000313" key="2">
    <source>
        <dbReference type="Proteomes" id="UP000801492"/>
    </source>
</evidence>
<reference evidence="1" key="1">
    <citation type="submission" date="2019-08" db="EMBL/GenBank/DDBJ databases">
        <title>The genome of the North American firefly Photinus pyralis.</title>
        <authorList>
            <consortium name="Photinus pyralis genome working group"/>
            <person name="Fallon T.R."/>
            <person name="Sander Lower S.E."/>
            <person name="Weng J.-K."/>
        </authorList>
    </citation>
    <scope>NUCLEOTIDE SEQUENCE</scope>
    <source>
        <strain evidence="1">TRF0915ILg1</strain>
        <tissue evidence="1">Whole body</tissue>
    </source>
</reference>
<name>A0A8K0D295_IGNLU</name>
<accession>A0A8K0D295</accession>
<sequence length="317" mass="35884">MGRNRKCPRKIGNFDEEIMKHTVLKVVNKSVPIRRAAVDASLIPMTLKRYVDKYKNAPEEERESLRFAPNYEANKVFPKVLEDVLEEYLKTASKRNSLKYPLSWNRNEQAGEEWLSCFLSRHQCLSIRKPEPASLGRATIFNRTNVHETERLKRIGQTTSGERGVLVTACCFINATGGGPIPPFFVFPRVHLKTRMLTGAPPRMTGTAVKDDDFLSSSATDRPMYKDSVTTNNNDNTVRNLTGIDVTLEEPLTSKYHLIDMAPEKSTPSSQGEAFQTTSVSSIKREYDRLNLSAELRPTSIRFRSYASYVFKPLGVV</sequence>
<evidence type="ECO:0008006" key="3">
    <source>
        <dbReference type="Google" id="ProtNLM"/>
    </source>
</evidence>
<dbReference type="EMBL" id="VTPC01003862">
    <property type="protein sequence ID" value="KAF2897909.1"/>
    <property type="molecule type" value="Genomic_DNA"/>
</dbReference>
<protein>
    <recommendedName>
        <fullName evidence="3">HTH CENPB-type domain-containing protein</fullName>
    </recommendedName>
</protein>
<dbReference type="OrthoDB" id="6782413at2759"/>